<evidence type="ECO:0000313" key="9">
    <source>
        <dbReference type="Proteomes" id="UP000085678"/>
    </source>
</evidence>
<organism evidence="9 13">
    <name type="scientific">Lingula anatina</name>
    <name type="common">Brachiopod</name>
    <name type="synonym">Lingula unguis</name>
    <dbReference type="NCBI Taxonomy" id="7574"/>
    <lineage>
        <taxon>Eukaryota</taxon>
        <taxon>Metazoa</taxon>
        <taxon>Spiralia</taxon>
        <taxon>Lophotrochozoa</taxon>
        <taxon>Brachiopoda</taxon>
        <taxon>Linguliformea</taxon>
        <taxon>Lingulata</taxon>
        <taxon>Lingulida</taxon>
        <taxon>Linguloidea</taxon>
        <taxon>Lingulidae</taxon>
        <taxon>Lingula</taxon>
    </lineage>
</organism>
<reference evidence="10 11" key="1">
    <citation type="submission" date="2025-04" db="UniProtKB">
        <authorList>
            <consortium name="RefSeq"/>
        </authorList>
    </citation>
    <scope>IDENTIFICATION</scope>
    <source>
        <tissue evidence="10 11">Gonads</tissue>
    </source>
</reference>
<feature type="signal peptide" evidence="7">
    <location>
        <begin position="1"/>
        <end position="30"/>
    </location>
</feature>
<keyword evidence="4 6" id="KW-0472">Membrane</keyword>
<feature type="compositionally biased region" description="Polar residues" evidence="5">
    <location>
        <begin position="436"/>
        <end position="448"/>
    </location>
</feature>
<feature type="chain" id="PRO_5014545939" evidence="7">
    <location>
        <begin position="31"/>
        <end position="659"/>
    </location>
</feature>
<feature type="region of interest" description="Disordered" evidence="5">
    <location>
        <begin position="411"/>
        <end position="596"/>
    </location>
</feature>
<keyword evidence="2 6" id="KW-0812">Transmembrane</keyword>
<dbReference type="GeneID" id="106175107"/>
<dbReference type="KEGG" id="lak:106175107"/>
<dbReference type="SMART" id="SM00494">
    <property type="entry name" value="ChtBD2"/>
    <property type="match status" value="1"/>
</dbReference>
<dbReference type="PANTHER" id="PTHR15549">
    <property type="entry name" value="PAIRED IMMUNOGLOBULIN-LIKE TYPE 2 RECEPTOR"/>
    <property type="match status" value="1"/>
</dbReference>
<feature type="domain" description="Chitin-binding type-2" evidence="8">
    <location>
        <begin position="56"/>
        <end position="111"/>
    </location>
</feature>
<dbReference type="InterPro" id="IPR051694">
    <property type="entry name" value="Immunoregulatory_rcpt-like"/>
</dbReference>
<evidence type="ECO:0000256" key="1">
    <source>
        <dbReference type="ARBA" id="ARBA00004167"/>
    </source>
</evidence>
<feature type="compositionally biased region" description="Polar residues" evidence="5">
    <location>
        <begin position="130"/>
        <end position="143"/>
    </location>
</feature>
<evidence type="ECO:0000259" key="8">
    <source>
        <dbReference type="PROSITE" id="PS50940"/>
    </source>
</evidence>
<feature type="compositionally biased region" description="Polar residues" evidence="5">
    <location>
        <begin position="555"/>
        <end position="577"/>
    </location>
</feature>
<feature type="compositionally biased region" description="Polar residues" evidence="5">
    <location>
        <begin position="210"/>
        <end position="232"/>
    </location>
</feature>
<dbReference type="RefSeq" id="XP_013412395.1">
    <property type="nucleotide sequence ID" value="XM_013556941.1"/>
</dbReference>
<dbReference type="RefSeq" id="XP_013412397.1">
    <property type="nucleotide sequence ID" value="XM_013556943.1"/>
</dbReference>
<feature type="compositionally biased region" description="Basic and acidic residues" evidence="5">
    <location>
        <begin position="478"/>
        <end position="488"/>
    </location>
</feature>
<comment type="subcellular location">
    <subcellularLocation>
        <location evidence="1">Membrane</location>
        <topology evidence="1">Single-pass membrane protein</topology>
    </subcellularLocation>
</comment>
<gene>
    <name evidence="10 11 12 13" type="primary">LOC106175107</name>
</gene>
<evidence type="ECO:0000256" key="7">
    <source>
        <dbReference type="SAM" id="SignalP"/>
    </source>
</evidence>
<keyword evidence="3 6" id="KW-1133">Transmembrane helix</keyword>
<dbReference type="GO" id="GO:0016020">
    <property type="term" value="C:membrane"/>
    <property type="evidence" value="ECO:0007669"/>
    <property type="project" value="UniProtKB-SubCell"/>
</dbReference>
<feature type="compositionally biased region" description="Low complexity" evidence="5">
    <location>
        <begin position="158"/>
        <end position="168"/>
    </location>
</feature>
<evidence type="ECO:0000313" key="13">
    <source>
        <dbReference type="RefSeq" id="XP_013412398.1"/>
    </source>
</evidence>
<feature type="compositionally biased region" description="Basic and acidic residues" evidence="5">
    <location>
        <begin position="144"/>
        <end position="156"/>
    </location>
</feature>
<dbReference type="RefSeq" id="XP_013412396.1">
    <property type="nucleotide sequence ID" value="XM_013556942.1"/>
</dbReference>
<name>A0A1S3JPV6_LINAN</name>
<dbReference type="Proteomes" id="UP000085678">
    <property type="component" value="Unplaced"/>
</dbReference>
<dbReference type="RefSeq" id="XP_013412398.1">
    <property type="nucleotide sequence ID" value="XM_013556944.1"/>
</dbReference>
<evidence type="ECO:0000256" key="4">
    <source>
        <dbReference type="ARBA" id="ARBA00023136"/>
    </source>
</evidence>
<evidence type="ECO:0000313" key="10">
    <source>
        <dbReference type="RefSeq" id="XP_013412395.1"/>
    </source>
</evidence>
<evidence type="ECO:0000313" key="11">
    <source>
        <dbReference type="RefSeq" id="XP_013412396.1"/>
    </source>
</evidence>
<dbReference type="GO" id="GO:0005576">
    <property type="term" value="C:extracellular region"/>
    <property type="evidence" value="ECO:0007669"/>
    <property type="project" value="InterPro"/>
</dbReference>
<feature type="region of interest" description="Disordered" evidence="5">
    <location>
        <begin position="612"/>
        <end position="659"/>
    </location>
</feature>
<dbReference type="InterPro" id="IPR036508">
    <property type="entry name" value="Chitin-bd_dom_sf"/>
</dbReference>
<protein>
    <submittedName>
        <fullName evidence="10 11">Uncharacterized protein LOC106175107</fullName>
    </submittedName>
</protein>
<dbReference type="GO" id="GO:0071944">
    <property type="term" value="C:cell periphery"/>
    <property type="evidence" value="ECO:0007669"/>
    <property type="project" value="UniProtKB-ARBA"/>
</dbReference>
<feature type="compositionally biased region" description="Low complexity" evidence="5">
    <location>
        <begin position="578"/>
        <end position="595"/>
    </location>
</feature>
<feature type="region of interest" description="Disordered" evidence="5">
    <location>
        <begin position="130"/>
        <end position="168"/>
    </location>
</feature>
<dbReference type="Pfam" id="PF01607">
    <property type="entry name" value="CBM_14"/>
    <property type="match status" value="1"/>
</dbReference>
<evidence type="ECO:0000256" key="3">
    <source>
        <dbReference type="ARBA" id="ARBA00022989"/>
    </source>
</evidence>
<feature type="region of interest" description="Disordered" evidence="5">
    <location>
        <begin position="199"/>
        <end position="237"/>
    </location>
</feature>
<feature type="compositionally biased region" description="Basic and acidic residues" evidence="5">
    <location>
        <begin position="414"/>
        <end position="430"/>
    </location>
</feature>
<dbReference type="AlphaFoldDB" id="A0A1S3JPV6"/>
<dbReference type="PROSITE" id="PS50940">
    <property type="entry name" value="CHIT_BIND_II"/>
    <property type="match status" value="1"/>
</dbReference>
<proteinExistence type="predicted"/>
<evidence type="ECO:0000256" key="2">
    <source>
        <dbReference type="ARBA" id="ARBA00022692"/>
    </source>
</evidence>
<keyword evidence="9" id="KW-1185">Reference proteome</keyword>
<accession>A0A1S3JPV6</accession>
<dbReference type="GO" id="GO:0008061">
    <property type="term" value="F:chitin binding"/>
    <property type="evidence" value="ECO:0007669"/>
    <property type="project" value="InterPro"/>
</dbReference>
<keyword evidence="7" id="KW-0732">Signal</keyword>
<feature type="compositionally biased region" description="Acidic residues" evidence="5">
    <location>
        <begin position="504"/>
        <end position="524"/>
    </location>
</feature>
<evidence type="ECO:0000313" key="12">
    <source>
        <dbReference type="RefSeq" id="XP_013412397.1"/>
    </source>
</evidence>
<feature type="compositionally biased region" description="Polar residues" evidence="5">
    <location>
        <begin position="455"/>
        <end position="464"/>
    </location>
</feature>
<sequence>MAKSFQSKTGLVTVMVWLFSVDLLLKGSAGERGGWRRRHWRRSTTTPARWPCGYTSNECEEILQVRAVPGQCGEFFMCTWNGWKKKMCPPNKHFNESLTYCVLTDSEPCVPVVCPEVTQTTARQISKITTRPQVEQTTGASTSRNDHKETITRSHLEVTSPKSSPPSVLVVTQRKNGTKGITISGTRLIQTTASAVVQISTEDKPKEKIPSTQKTTPSGESNDNTNGSTILEKSTPDDPLYVGQSGVNSAVIVGTCIGVSAVLVIVAVVLFFLWRRNRGKGHGCFGNGGRSRNFRDDNSEIYSEVLEDEELGNPAVRHLCLSNSNAFTPTMPNKNPHNENMLTMKDGIITTLPHSKQVEEKANMYEKLPRNASREDAHNDYQALLPDENNSNMEPDLRPSHVVADNASYAVVSKKADRQKKGGQTERGCEGFRPTSLASKASRNSETLSIVPPSKCSTSVNSDGSYLEPIASPTPLIRADDSRRRSDFMADGGGRSMFTNPEQGESEDYDYPEFDSETEGEEPEYFILEKEDVPPKFTGYDPRSSKAVGNGTGAKRSSANSSAGLPPQNQTTKLLQNGSIADSSSTVSSIGTFHSDNNQDLLQSIFSVLGSQPEPAVGASGQRLLEGDGSRRTSGTAVEPYDEREYYELEDPEEWKGDS</sequence>
<dbReference type="InterPro" id="IPR002557">
    <property type="entry name" value="Chitin-bd_dom"/>
</dbReference>
<evidence type="ECO:0000256" key="6">
    <source>
        <dbReference type="SAM" id="Phobius"/>
    </source>
</evidence>
<dbReference type="SUPFAM" id="SSF57625">
    <property type="entry name" value="Invertebrate chitin-binding proteins"/>
    <property type="match status" value="1"/>
</dbReference>
<evidence type="ECO:0000256" key="5">
    <source>
        <dbReference type="SAM" id="MobiDB-lite"/>
    </source>
</evidence>
<feature type="transmembrane region" description="Helical" evidence="6">
    <location>
        <begin position="250"/>
        <end position="273"/>
    </location>
</feature>